<organism evidence="2 4">
    <name type="scientific">Didymodactylos carnosus</name>
    <dbReference type="NCBI Taxonomy" id="1234261"/>
    <lineage>
        <taxon>Eukaryota</taxon>
        <taxon>Metazoa</taxon>
        <taxon>Spiralia</taxon>
        <taxon>Gnathifera</taxon>
        <taxon>Rotifera</taxon>
        <taxon>Eurotatoria</taxon>
        <taxon>Bdelloidea</taxon>
        <taxon>Philodinida</taxon>
        <taxon>Philodinidae</taxon>
        <taxon>Didymodactylos</taxon>
    </lineage>
</organism>
<feature type="non-terminal residue" evidence="2">
    <location>
        <position position="1"/>
    </location>
</feature>
<evidence type="ECO:0000313" key="3">
    <source>
        <dbReference type="EMBL" id="CAF4251053.1"/>
    </source>
</evidence>
<comment type="caution">
    <text evidence="2">The sequence shown here is derived from an EMBL/GenBank/DDBJ whole genome shotgun (WGS) entry which is preliminary data.</text>
</comment>
<sequence>MELACKSITISDRVIAHFHLYNADNQEMDDREPLMRGPSSITRAKRRE</sequence>
<dbReference type="EMBL" id="CAJOBA010052059">
    <property type="protein sequence ID" value="CAF4251053.1"/>
    <property type="molecule type" value="Genomic_DNA"/>
</dbReference>
<dbReference type="EMBL" id="CAJNOK010030204">
    <property type="protein sequence ID" value="CAF1457144.1"/>
    <property type="molecule type" value="Genomic_DNA"/>
</dbReference>
<dbReference type="AlphaFoldDB" id="A0A8S2FGD1"/>
<evidence type="ECO:0000256" key="1">
    <source>
        <dbReference type="SAM" id="MobiDB-lite"/>
    </source>
</evidence>
<gene>
    <name evidence="2" type="ORF">OVA965_LOCUS35088</name>
    <name evidence="3" type="ORF">TMI583_LOCUS36044</name>
</gene>
<feature type="region of interest" description="Disordered" evidence="1">
    <location>
        <begin position="29"/>
        <end position="48"/>
    </location>
</feature>
<protein>
    <submittedName>
        <fullName evidence="2">Uncharacterized protein</fullName>
    </submittedName>
</protein>
<dbReference type="Proteomes" id="UP000677228">
    <property type="component" value="Unassembled WGS sequence"/>
</dbReference>
<name>A0A8S2FGD1_9BILA</name>
<proteinExistence type="predicted"/>
<reference evidence="2" key="1">
    <citation type="submission" date="2021-02" db="EMBL/GenBank/DDBJ databases">
        <authorList>
            <person name="Nowell W R."/>
        </authorList>
    </citation>
    <scope>NUCLEOTIDE SEQUENCE</scope>
</reference>
<accession>A0A8S2FGD1</accession>
<evidence type="ECO:0000313" key="2">
    <source>
        <dbReference type="EMBL" id="CAF1457144.1"/>
    </source>
</evidence>
<evidence type="ECO:0000313" key="4">
    <source>
        <dbReference type="Proteomes" id="UP000677228"/>
    </source>
</evidence>
<dbReference type="Proteomes" id="UP000682733">
    <property type="component" value="Unassembled WGS sequence"/>
</dbReference>